<reference evidence="3 4" key="1">
    <citation type="submission" date="2019-11" db="EMBL/GenBank/DDBJ databases">
        <title>Description of Pedobacter sp. LMG 31462T.</title>
        <authorList>
            <person name="Carlier A."/>
            <person name="Qi S."/>
            <person name="Vandamme P."/>
        </authorList>
    </citation>
    <scope>NUCLEOTIDE SEQUENCE [LARGE SCALE GENOMIC DNA]</scope>
    <source>
        <strain evidence="3 4">LMG 31462</strain>
    </source>
</reference>
<name>A0ABR6F305_9SPHI</name>
<proteinExistence type="predicted"/>
<dbReference type="Gene3D" id="1.50.10.100">
    <property type="entry name" value="Chondroitin AC/alginate lyase"/>
    <property type="match status" value="1"/>
</dbReference>
<evidence type="ECO:0000256" key="1">
    <source>
        <dbReference type="ARBA" id="ARBA00004196"/>
    </source>
</evidence>
<dbReference type="InterPro" id="IPR008929">
    <property type="entry name" value="Chondroitin_lyas"/>
</dbReference>
<protein>
    <recommendedName>
        <fullName evidence="2">Heparinase II/III-like C-terminal domain-containing protein</fullName>
    </recommendedName>
</protein>
<organism evidence="3 4">
    <name type="scientific">Pedobacter gandavensis</name>
    <dbReference type="NCBI Taxonomy" id="2679963"/>
    <lineage>
        <taxon>Bacteria</taxon>
        <taxon>Pseudomonadati</taxon>
        <taxon>Bacteroidota</taxon>
        <taxon>Sphingobacteriia</taxon>
        <taxon>Sphingobacteriales</taxon>
        <taxon>Sphingobacteriaceae</taxon>
        <taxon>Pedobacter</taxon>
    </lineage>
</organism>
<evidence type="ECO:0000313" key="4">
    <source>
        <dbReference type="Proteomes" id="UP000636110"/>
    </source>
</evidence>
<dbReference type="Pfam" id="PF07940">
    <property type="entry name" value="Hepar_II_III_C"/>
    <property type="match status" value="1"/>
</dbReference>
<feature type="domain" description="Heparinase II/III-like C-terminal" evidence="2">
    <location>
        <begin position="440"/>
        <end position="586"/>
    </location>
</feature>
<dbReference type="Gene3D" id="2.70.98.70">
    <property type="match status" value="1"/>
</dbReference>
<dbReference type="Proteomes" id="UP000636110">
    <property type="component" value="Unassembled WGS sequence"/>
</dbReference>
<accession>A0ABR6F305</accession>
<keyword evidence="4" id="KW-1185">Reference proteome</keyword>
<sequence length="652" mass="73777">MWMKKNILVSRFFYFLVFMLSLFLNVSAQKQTDRNWLIQSYHQAYPGGNAFPDLVSLQNEQSLNSLKAIQELPDSIKQNILKQADKAFTYNWPSLTASLYLDYKLTGTRVNYENLLSERRKMLSRLVAAELIENKGKYIPQIVNGVWLILEESTWVAPAHIVVQKEGADLPNIENPYIDLSASRTALTLATIYNMLAPKLANYSKVVNGRILYELNRRIFDPYLKYDNFWWMGFKGNSVNNWNTYVNANSMQAALLVLKPGEKLDAFTAKLLRSTDNFINQYPEDGGCDEGPSYWDMAGGRLIRLMLILNQSSKGKLDWSDKTLLHKIGTYTYNMQIAGDYVVNFADASAKYSQNPESVYQYGLMFKDDKLKNYASFLFSKKNKKVSADDISDFLAMSNVYRDLEITPSKAPYPAYVALPDLQVFNARQKAGSNQGLFFAAKGGNNAESHNHNDIGNFIVYSNGQPVLIDAGVGVYTSKTFSNKRYELWNVQSQWHNCPTINGVGQQDGKQFAATDFKFSNTAQSASVSMDIAGAYPAAASVEKWIRTITLNRSKNEISLTDKSKLSAYKAPAELNFLTPLTVEIKKGVLLFKSGLMMSFDQSKFEVKIDEQLIDDSRLAAVWGPKLYRIRLISKLKEKVSDYKITIAQSKI</sequence>
<evidence type="ECO:0000313" key="3">
    <source>
        <dbReference type="EMBL" id="MBB2151409.1"/>
    </source>
</evidence>
<evidence type="ECO:0000259" key="2">
    <source>
        <dbReference type="Pfam" id="PF07940"/>
    </source>
</evidence>
<comment type="caution">
    <text evidence="3">The sequence shown here is derived from an EMBL/GenBank/DDBJ whole genome shotgun (WGS) entry which is preliminary data.</text>
</comment>
<dbReference type="EMBL" id="WNXC01000009">
    <property type="protein sequence ID" value="MBB2151409.1"/>
    <property type="molecule type" value="Genomic_DNA"/>
</dbReference>
<comment type="subcellular location">
    <subcellularLocation>
        <location evidence="1">Cell envelope</location>
    </subcellularLocation>
</comment>
<dbReference type="InterPro" id="IPR012480">
    <property type="entry name" value="Hepar_II_III_C"/>
</dbReference>
<dbReference type="SUPFAM" id="SSF48230">
    <property type="entry name" value="Chondroitin AC/alginate lyase"/>
    <property type="match status" value="1"/>
</dbReference>
<gene>
    <name evidence="3" type="ORF">GM920_21085</name>
</gene>